<dbReference type="EMBL" id="JAPWTJ010000010">
    <property type="protein sequence ID" value="KAJ8985603.1"/>
    <property type="molecule type" value="Genomic_DNA"/>
</dbReference>
<sequence length="152" mass="17036">MSMSVFCLVLKTVTVHLDVVAAATLQSWLVLILGTPLGDMCGVRAIMHVGWHSFELTVSQKLSSTFHHGYGLNNVVSKKSGDQSFGFEFVPRDGRESKSLPCIHVHMPNIFYKATPVITCIWKRFWKKPRMIYDLRAIWSPEAPRGVAGNGF</sequence>
<proteinExistence type="predicted"/>
<accession>A0ABQ9K580</accession>
<comment type="caution">
    <text evidence="1">The sequence shown here is derived from an EMBL/GenBank/DDBJ whole genome shotgun (WGS) entry which is preliminary data.</text>
</comment>
<evidence type="ECO:0000313" key="1">
    <source>
        <dbReference type="EMBL" id="KAJ8985603.1"/>
    </source>
</evidence>
<evidence type="ECO:0000313" key="2">
    <source>
        <dbReference type="Proteomes" id="UP001162164"/>
    </source>
</evidence>
<reference evidence="1" key="1">
    <citation type="journal article" date="2023" name="Insect Mol. Biol.">
        <title>Genome sequencing provides insights into the evolution of gene families encoding plant cell wall-degrading enzymes in longhorned beetles.</title>
        <authorList>
            <person name="Shin N.R."/>
            <person name="Okamura Y."/>
            <person name="Kirsch R."/>
            <person name="Pauchet Y."/>
        </authorList>
    </citation>
    <scope>NUCLEOTIDE SEQUENCE</scope>
    <source>
        <strain evidence="1">MMC_N1</strain>
    </source>
</reference>
<gene>
    <name evidence="1" type="ORF">NQ317_015096</name>
</gene>
<name>A0ABQ9K580_9CUCU</name>
<dbReference type="Proteomes" id="UP001162164">
    <property type="component" value="Unassembled WGS sequence"/>
</dbReference>
<organism evidence="1 2">
    <name type="scientific">Molorchus minor</name>
    <dbReference type="NCBI Taxonomy" id="1323400"/>
    <lineage>
        <taxon>Eukaryota</taxon>
        <taxon>Metazoa</taxon>
        <taxon>Ecdysozoa</taxon>
        <taxon>Arthropoda</taxon>
        <taxon>Hexapoda</taxon>
        <taxon>Insecta</taxon>
        <taxon>Pterygota</taxon>
        <taxon>Neoptera</taxon>
        <taxon>Endopterygota</taxon>
        <taxon>Coleoptera</taxon>
        <taxon>Polyphaga</taxon>
        <taxon>Cucujiformia</taxon>
        <taxon>Chrysomeloidea</taxon>
        <taxon>Cerambycidae</taxon>
        <taxon>Lamiinae</taxon>
        <taxon>Monochamini</taxon>
        <taxon>Molorchus</taxon>
    </lineage>
</organism>
<keyword evidence="2" id="KW-1185">Reference proteome</keyword>
<protein>
    <submittedName>
        <fullName evidence="1">Uncharacterized protein</fullName>
    </submittedName>
</protein>